<gene>
    <name evidence="2" type="ORF">EPR50_G00005370</name>
</gene>
<evidence type="ECO:0000313" key="2">
    <source>
        <dbReference type="EMBL" id="TDH17086.1"/>
    </source>
</evidence>
<evidence type="ECO:0000256" key="1">
    <source>
        <dbReference type="SAM" id="MobiDB-lite"/>
    </source>
</evidence>
<feature type="region of interest" description="Disordered" evidence="1">
    <location>
        <begin position="157"/>
        <end position="176"/>
    </location>
</feature>
<name>A0A484DNY9_PERFV</name>
<evidence type="ECO:0000313" key="3">
    <source>
        <dbReference type="Proteomes" id="UP000295070"/>
    </source>
</evidence>
<proteinExistence type="predicted"/>
<feature type="region of interest" description="Disordered" evidence="1">
    <location>
        <begin position="1"/>
        <end position="33"/>
    </location>
</feature>
<dbReference type="PANTHER" id="PTHR36869:SF1">
    <property type="entry name" value="CHROMOSOME 16 OPEN READING FRAME 46"/>
    <property type="match status" value="1"/>
</dbReference>
<dbReference type="EMBL" id="SCKG01000001">
    <property type="protein sequence ID" value="TDH17086.1"/>
    <property type="molecule type" value="Genomic_DNA"/>
</dbReference>
<dbReference type="InterPro" id="IPR027836">
    <property type="entry name" value="DUF4529"/>
</dbReference>
<feature type="compositionally biased region" description="Basic and acidic residues" evidence="1">
    <location>
        <begin position="1"/>
        <end position="11"/>
    </location>
</feature>
<feature type="region of interest" description="Disordered" evidence="1">
    <location>
        <begin position="213"/>
        <end position="232"/>
    </location>
</feature>
<protein>
    <submittedName>
        <fullName evidence="2">Uncharacterized protein</fullName>
    </submittedName>
</protein>
<dbReference type="AlphaFoldDB" id="A0A484DNY9"/>
<comment type="caution">
    <text evidence="2">The sequence shown here is derived from an EMBL/GenBank/DDBJ whole genome shotgun (WGS) entry which is preliminary data.</text>
</comment>
<sequence>MATLKEVDHTTVEGSEELPTQEDAAGDQTKERRHVDSLLDISEEDFMKEQEPYEYHCYPGWEEAVHGWARVAPLSCILLTQKRYSKPMHKEADNPTPLSVDPTIPEADSSASIGQHCCESHVPVLNAMQKTTSNILKEKIGEEGMLRETSLQPHHLPSKYLENRPTKPEKHRHRPNDTVVPIKSFTFLPPIKSPHRSPQKVIQLCSGKTAPGGEPIEENGFMFDKKSGTRGTRVDPIANPELPTYSAALTSKYRACQHNLHLFSAVHVSIPKRYQVPMSSKPDTLHRASYSTGKSLTQALHSSTAAGAQAHTHPSKTVCM</sequence>
<dbReference type="Pfam" id="PF15032">
    <property type="entry name" value="DUF4529"/>
    <property type="match status" value="1"/>
</dbReference>
<accession>A0A484DNY9</accession>
<keyword evidence="3" id="KW-1185">Reference proteome</keyword>
<reference evidence="2 3" key="1">
    <citation type="submission" date="2019-01" db="EMBL/GenBank/DDBJ databases">
        <title>A chromosome-scale genome assembly of the yellow perch, Perca flavescens.</title>
        <authorList>
            <person name="Feron R."/>
            <person name="Morvezen R."/>
            <person name="Bestin A."/>
            <person name="Haffray P."/>
            <person name="Klopp C."/>
            <person name="Zahm M."/>
            <person name="Cabau C."/>
            <person name="Roques C."/>
            <person name="Donnadieu C."/>
            <person name="Bouchez O."/>
            <person name="Christie M."/>
            <person name="Larson W."/>
            <person name="Guiguen Y."/>
        </authorList>
    </citation>
    <scope>NUCLEOTIDE SEQUENCE [LARGE SCALE GENOMIC DNA]</scope>
    <source>
        <strain evidence="2">YP-PL-M2</strain>
        <tissue evidence="2">Blood</tissue>
    </source>
</reference>
<dbReference type="PANTHER" id="PTHR36869">
    <property type="entry name" value="CHROMOSOME 16 OPEN READING FRAME 46"/>
    <property type="match status" value="1"/>
</dbReference>
<dbReference type="Proteomes" id="UP000295070">
    <property type="component" value="Chromosome 1"/>
</dbReference>
<organism evidence="2 3">
    <name type="scientific">Perca flavescens</name>
    <name type="common">American yellow perch</name>
    <name type="synonym">Morone flavescens</name>
    <dbReference type="NCBI Taxonomy" id="8167"/>
    <lineage>
        <taxon>Eukaryota</taxon>
        <taxon>Metazoa</taxon>
        <taxon>Chordata</taxon>
        <taxon>Craniata</taxon>
        <taxon>Vertebrata</taxon>
        <taxon>Euteleostomi</taxon>
        <taxon>Actinopterygii</taxon>
        <taxon>Neopterygii</taxon>
        <taxon>Teleostei</taxon>
        <taxon>Neoteleostei</taxon>
        <taxon>Acanthomorphata</taxon>
        <taxon>Eupercaria</taxon>
        <taxon>Perciformes</taxon>
        <taxon>Percoidei</taxon>
        <taxon>Percidae</taxon>
        <taxon>Percinae</taxon>
        <taxon>Perca</taxon>
    </lineage>
</organism>